<dbReference type="SUPFAM" id="SSF88713">
    <property type="entry name" value="Glycoside hydrolase/deacetylase"/>
    <property type="match status" value="1"/>
</dbReference>
<reference evidence="3" key="1">
    <citation type="journal article" date="2019" name="Int. J. Syst. Evol. Microbiol.">
        <title>The Global Catalogue of Microorganisms (GCM) 10K type strain sequencing project: providing services to taxonomists for standard genome sequencing and annotation.</title>
        <authorList>
            <consortium name="The Broad Institute Genomics Platform"/>
            <consortium name="The Broad Institute Genome Sequencing Center for Infectious Disease"/>
            <person name="Wu L."/>
            <person name="Ma J."/>
        </authorList>
    </citation>
    <scope>NUCLEOTIDE SEQUENCE [LARGE SCALE GENOMIC DNA]</scope>
    <source>
        <strain evidence="3">CCM 8689</strain>
    </source>
</reference>
<dbReference type="GO" id="GO:0016787">
    <property type="term" value="F:hydrolase activity"/>
    <property type="evidence" value="ECO:0007669"/>
    <property type="project" value="UniProtKB-KW"/>
</dbReference>
<proteinExistence type="predicted"/>
<evidence type="ECO:0000259" key="1">
    <source>
        <dbReference type="PROSITE" id="PS51677"/>
    </source>
</evidence>
<evidence type="ECO:0000313" key="3">
    <source>
        <dbReference type="Proteomes" id="UP001595792"/>
    </source>
</evidence>
<gene>
    <name evidence="2" type="ORF">ACFOUY_05645</name>
</gene>
<accession>A0ABV8NK37</accession>
<dbReference type="PROSITE" id="PS51677">
    <property type="entry name" value="NODB"/>
    <property type="match status" value="1"/>
</dbReference>
<keyword evidence="3" id="KW-1185">Reference proteome</keyword>
<dbReference type="EC" id="3.-.-.-" evidence="2"/>
<dbReference type="Gene3D" id="3.20.20.370">
    <property type="entry name" value="Glycoside hydrolase/deacetylase"/>
    <property type="match status" value="1"/>
</dbReference>
<dbReference type="InterPro" id="IPR050248">
    <property type="entry name" value="Polysacc_deacetylase_ArnD"/>
</dbReference>
<keyword evidence="2" id="KW-0378">Hydrolase</keyword>
<dbReference type="Pfam" id="PF01522">
    <property type="entry name" value="Polysacc_deac_1"/>
    <property type="match status" value="1"/>
</dbReference>
<protein>
    <submittedName>
        <fullName evidence="2">Polysaccharide deacetylase family protein</fullName>
        <ecNumber evidence="2">3.-.-.-</ecNumber>
    </submittedName>
</protein>
<feature type="domain" description="NodB homology" evidence="1">
    <location>
        <begin position="20"/>
        <end position="230"/>
    </location>
</feature>
<dbReference type="EMBL" id="JBHSBY010000030">
    <property type="protein sequence ID" value="MFC4196173.1"/>
    <property type="molecule type" value="Genomic_DNA"/>
</dbReference>
<sequence>MLGGQTQVLGATVRGDSTKKKISLVFTGDEFADGGEEIAKSLKSENIKASFFLTGNFYRNSNFKSLIQKLKKDGHYLGSHSDRHLLYCDWNKRDSLLVTKAQFERDLKLSYKEMENFGISKTDANYFLPPYEWYNKTISAWTEEQNLRLINFTSGTRSNADYTFPQLGKGYKSSTEIYQSIISLNESKPTGLNGYILLLHIGTDPRRTDKFYRLLPKLIAYLKENGYEMVKIDNLLNH</sequence>
<dbReference type="CDD" id="cd10917">
    <property type="entry name" value="CE4_NodB_like_6s_7s"/>
    <property type="match status" value="1"/>
</dbReference>
<dbReference type="InterPro" id="IPR002509">
    <property type="entry name" value="NODB_dom"/>
</dbReference>
<comment type="caution">
    <text evidence="2">The sequence shown here is derived from an EMBL/GenBank/DDBJ whole genome shotgun (WGS) entry which is preliminary data.</text>
</comment>
<dbReference type="InterPro" id="IPR011330">
    <property type="entry name" value="Glyco_hydro/deAcase_b/a-brl"/>
</dbReference>
<dbReference type="Proteomes" id="UP001595792">
    <property type="component" value="Unassembled WGS sequence"/>
</dbReference>
<dbReference type="RefSeq" id="WP_378959501.1">
    <property type="nucleotide sequence ID" value="NZ_JBHRXC010000016.1"/>
</dbReference>
<evidence type="ECO:0000313" key="2">
    <source>
        <dbReference type="EMBL" id="MFC4196173.1"/>
    </source>
</evidence>
<dbReference type="PANTHER" id="PTHR10587">
    <property type="entry name" value="GLYCOSYL TRANSFERASE-RELATED"/>
    <property type="match status" value="1"/>
</dbReference>
<name>A0ABV8NK37_9SPHI</name>
<organism evidence="2 3">
    <name type="scientific">Pedobacter jamesrossensis</name>
    <dbReference type="NCBI Taxonomy" id="1908238"/>
    <lineage>
        <taxon>Bacteria</taxon>
        <taxon>Pseudomonadati</taxon>
        <taxon>Bacteroidota</taxon>
        <taxon>Sphingobacteriia</taxon>
        <taxon>Sphingobacteriales</taxon>
        <taxon>Sphingobacteriaceae</taxon>
        <taxon>Pedobacter</taxon>
    </lineage>
</organism>